<name>A0AAV7HAL6_DENCH</name>
<organism evidence="1 2">
    <name type="scientific">Dendrobium chrysotoxum</name>
    <name type="common">Orchid</name>
    <dbReference type="NCBI Taxonomy" id="161865"/>
    <lineage>
        <taxon>Eukaryota</taxon>
        <taxon>Viridiplantae</taxon>
        <taxon>Streptophyta</taxon>
        <taxon>Embryophyta</taxon>
        <taxon>Tracheophyta</taxon>
        <taxon>Spermatophyta</taxon>
        <taxon>Magnoliopsida</taxon>
        <taxon>Liliopsida</taxon>
        <taxon>Asparagales</taxon>
        <taxon>Orchidaceae</taxon>
        <taxon>Epidendroideae</taxon>
        <taxon>Malaxideae</taxon>
        <taxon>Dendrobiinae</taxon>
        <taxon>Dendrobium</taxon>
    </lineage>
</organism>
<sequence length="79" mass="8916">MYDPPGSRPLNILDVVSFTHEVDEPVRAPRIMEVDDSRRSTLIDNVSSSITSDGLIIIRKKYHLPIDLVMIAPKRTDQA</sequence>
<keyword evidence="2" id="KW-1185">Reference proteome</keyword>
<evidence type="ECO:0000313" key="1">
    <source>
        <dbReference type="EMBL" id="KAH0464553.1"/>
    </source>
</evidence>
<dbReference type="AlphaFoldDB" id="A0AAV7HAL6"/>
<dbReference type="Proteomes" id="UP000775213">
    <property type="component" value="Unassembled WGS sequence"/>
</dbReference>
<comment type="caution">
    <text evidence="1">The sequence shown here is derived from an EMBL/GenBank/DDBJ whole genome shotgun (WGS) entry which is preliminary data.</text>
</comment>
<dbReference type="EMBL" id="JAGFBR010000007">
    <property type="protein sequence ID" value="KAH0464553.1"/>
    <property type="molecule type" value="Genomic_DNA"/>
</dbReference>
<proteinExistence type="predicted"/>
<protein>
    <submittedName>
        <fullName evidence="1">Uncharacterized protein</fullName>
    </submittedName>
</protein>
<evidence type="ECO:0000313" key="2">
    <source>
        <dbReference type="Proteomes" id="UP000775213"/>
    </source>
</evidence>
<reference evidence="1 2" key="1">
    <citation type="journal article" date="2021" name="Hortic Res">
        <title>Chromosome-scale assembly of the Dendrobium chrysotoxum genome enhances the understanding of orchid evolution.</title>
        <authorList>
            <person name="Zhang Y."/>
            <person name="Zhang G.Q."/>
            <person name="Zhang D."/>
            <person name="Liu X.D."/>
            <person name="Xu X.Y."/>
            <person name="Sun W.H."/>
            <person name="Yu X."/>
            <person name="Zhu X."/>
            <person name="Wang Z.W."/>
            <person name="Zhao X."/>
            <person name="Zhong W.Y."/>
            <person name="Chen H."/>
            <person name="Yin W.L."/>
            <person name="Huang T."/>
            <person name="Niu S.C."/>
            <person name="Liu Z.J."/>
        </authorList>
    </citation>
    <scope>NUCLEOTIDE SEQUENCE [LARGE SCALE GENOMIC DNA]</scope>
    <source>
        <strain evidence="1">Lindl</strain>
    </source>
</reference>
<gene>
    <name evidence="1" type="ORF">IEQ34_007339</name>
</gene>
<accession>A0AAV7HAL6</accession>